<dbReference type="GO" id="GO:0008380">
    <property type="term" value="P:RNA splicing"/>
    <property type="evidence" value="ECO:0007669"/>
    <property type="project" value="UniProtKB-KW"/>
</dbReference>
<sequence length="472" mass="54200">MSMGSSSAAEKSEEELQREIDELHRQQRQISERLRDPRGLRRGGFSAPGSAAPRNFASNGARNRGFVRPADRNDIEEQPPAKRRLLSAVVKVEEDGEIVEDPARAEDVKMQQLTEGGNVDPAIETLGDLKPTMLRQSGWSRRDVNERAVKRMVETPVIEPVPRVLPKNQDPSLVSRNKRMLGQLLGTLEVTCGCTNFIACGVAIVSDLWPFNNIHELNVRLEEEEKEAGFEDKKFRKEDMKLSGTEAYIQRSNALQRAEQKAREESERLRQQEREQIAEQRKKDLTLRARIAAKAEEKKLELLFLRWSEHHKKLSNFIRTKAEPLIYYLPKKPLEKDAAVLDQQREQAFLEWKAARREELSEYQKQIGDQHLGYVEKELERWQNARKVRRASNDANLQETMDKELDTHRLEHGPKTRKIPGGSNNEDEDDVEDINVGEDDLMDDVLVVDENSRRVDEVAQPEPNDTSPPPNQ</sequence>
<reference evidence="10 11" key="1">
    <citation type="submission" date="2020-10" db="EMBL/GenBank/DDBJ databases">
        <title>Plant Genome Project.</title>
        <authorList>
            <person name="Zhang R.-G."/>
        </authorList>
    </citation>
    <scope>NUCLEOTIDE SEQUENCE [LARGE SCALE GENOMIC DNA]</scope>
    <source>
        <strain evidence="10">FAFU-HL-1</strain>
        <tissue evidence="10">Leaf</tissue>
    </source>
</reference>
<gene>
    <name evidence="10" type="ORF">SADUNF_Sadunf01G0170100</name>
</gene>
<evidence type="ECO:0000256" key="7">
    <source>
        <dbReference type="ARBA" id="ARBA00023242"/>
    </source>
</evidence>
<feature type="region of interest" description="Disordered" evidence="8">
    <location>
        <begin position="253"/>
        <end position="275"/>
    </location>
</feature>
<feature type="compositionally biased region" description="Basic and acidic residues" evidence="8">
    <location>
        <begin position="258"/>
        <end position="275"/>
    </location>
</feature>
<dbReference type="GO" id="GO:0006397">
    <property type="term" value="P:mRNA processing"/>
    <property type="evidence" value="ECO:0007669"/>
    <property type="project" value="UniProtKB-KW"/>
</dbReference>
<feature type="compositionally biased region" description="Basic and acidic residues" evidence="8">
    <location>
        <begin position="10"/>
        <end position="39"/>
    </location>
</feature>
<dbReference type="InterPro" id="IPR039853">
    <property type="entry name" value="Pinin"/>
</dbReference>
<keyword evidence="11" id="KW-1185">Reference proteome</keyword>
<comment type="subcellular location">
    <subcellularLocation>
        <location evidence="1">Nucleus</location>
    </subcellularLocation>
</comment>
<dbReference type="InterPro" id="IPR006786">
    <property type="entry name" value="Pinin_SDK_MemA"/>
</dbReference>
<evidence type="ECO:0000256" key="6">
    <source>
        <dbReference type="ARBA" id="ARBA00023187"/>
    </source>
</evidence>
<keyword evidence="6" id="KW-0508">mRNA splicing</keyword>
<dbReference type="PANTHER" id="PTHR12707">
    <property type="entry name" value="PINN"/>
    <property type="match status" value="1"/>
</dbReference>
<dbReference type="Pfam" id="PF04696">
    <property type="entry name" value="Pinin_SDK_memA"/>
    <property type="match status" value="1"/>
</dbReference>
<evidence type="ECO:0000256" key="8">
    <source>
        <dbReference type="SAM" id="MobiDB-lite"/>
    </source>
</evidence>
<comment type="caution">
    <text evidence="10">The sequence shown here is derived from an EMBL/GenBank/DDBJ whole genome shotgun (WGS) entry which is preliminary data.</text>
</comment>
<organism evidence="10 11">
    <name type="scientific">Salix dunnii</name>
    <dbReference type="NCBI Taxonomy" id="1413687"/>
    <lineage>
        <taxon>Eukaryota</taxon>
        <taxon>Viridiplantae</taxon>
        <taxon>Streptophyta</taxon>
        <taxon>Embryophyta</taxon>
        <taxon>Tracheophyta</taxon>
        <taxon>Spermatophyta</taxon>
        <taxon>Magnoliopsida</taxon>
        <taxon>eudicotyledons</taxon>
        <taxon>Gunneridae</taxon>
        <taxon>Pentapetalae</taxon>
        <taxon>rosids</taxon>
        <taxon>fabids</taxon>
        <taxon>Malpighiales</taxon>
        <taxon>Salicaceae</taxon>
        <taxon>Saliceae</taxon>
        <taxon>Salix</taxon>
    </lineage>
</organism>
<keyword evidence="7" id="KW-0539">Nucleus</keyword>
<dbReference type="GO" id="GO:0071013">
    <property type="term" value="C:catalytic step 2 spliceosome"/>
    <property type="evidence" value="ECO:0007669"/>
    <property type="project" value="TreeGrafter"/>
</dbReference>
<evidence type="ECO:0000313" key="11">
    <source>
        <dbReference type="Proteomes" id="UP000657918"/>
    </source>
</evidence>
<evidence type="ECO:0000256" key="2">
    <source>
        <dbReference type="ARBA" id="ARBA00010386"/>
    </source>
</evidence>
<evidence type="ECO:0000259" key="9">
    <source>
        <dbReference type="Pfam" id="PF04696"/>
    </source>
</evidence>
<evidence type="ECO:0000256" key="5">
    <source>
        <dbReference type="ARBA" id="ARBA00023163"/>
    </source>
</evidence>
<accession>A0A835NBV5</accession>
<evidence type="ECO:0000256" key="3">
    <source>
        <dbReference type="ARBA" id="ARBA00022664"/>
    </source>
</evidence>
<dbReference type="PANTHER" id="PTHR12707:SF0">
    <property type="entry name" value="PININ"/>
    <property type="match status" value="1"/>
</dbReference>
<evidence type="ECO:0000313" key="10">
    <source>
        <dbReference type="EMBL" id="KAF9690192.1"/>
    </source>
</evidence>
<feature type="region of interest" description="Disordered" evidence="8">
    <location>
        <begin position="1"/>
        <end position="80"/>
    </location>
</feature>
<dbReference type="OrthoDB" id="849689at2759"/>
<name>A0A835NBV5_9ROSI</name>
<dbReference type="EMBL" id="JADGMS010000001">
    <property type="protein sequence ID" value="KAF9690192.1"/>
    <property type="molecule type" value="Genomic_DNA"/>
</dbReference>
<proteinExistence type="inferred from homology"/>
<feature type="compositionally biased region" description="Acidic residues" evidence="8">
    <location>
        <begin position="425"/>
        <end position="447"/>
    </location>
</feature>
<protein>
    <recommendedName>
        <fullName evidence="9">Pinin/SDK/MemA protein domain-containing protein</fullName>
    </recommendedName>
</protein>
<feature type="compositionally biased region" description="Basic and acidic residues" evidence="8">
    <location>
        <begin position="400"/>
        <end position="414"/>
    </location>
</feature>
<evidence type="ECO:0000256" key="4">
    <source>
        <dbReference type="ARBA" id="ARBA00023015"/>
    </source>
</evidence>
<evidence type="ECO:0000256" key="1">
    <source>
        <dbReference type="ARBA" id="ARBA00004123"/>
    </source>
</evidence>
<feature type="region of interest" description="Disordered" evidence="8">
    <location>
        <begin position="391"/>
        <end position="472"/>
    </location>
</feature>
<keyword evidence="5" id="KW-0804">Transcription</keyword>
<feature type="domain" description="Pinin/SDK/MemA protein" evidence="9">
    <location>
        <begin position="233"/>
        <end position="346"/>
    </location>
</feature>
<comment type="similarity">
    <text evidence="2">Belongs to the pinin family.</text>
</comment>
<dbReference type="AlphaFoldDB" id="A0A835NBV5"/>
<dbReference type="Proteomes" id="UP000657918">
    <property type="component" value="Unassembled WGS sequence"/>
</dbReference>
<keyword evidence="3" id="KW-0507">mRNA processing</keyword>
<keyword evidence="4" id="KW-0805">Transcription regulation</keyword>